<name>A0A4R8DQQ5_9BACT</name>
<evidence type="ECO:0000313" key="1">
    <source>
        <dbReference type="EMBL" id="TDX00482.1"/>
    </source>
</evidence>
<evidence type="ECO:0000313" key="2">
    <source>
        <dbReference type="Proteomes" id="UP000294498"/>
    </source>
</evidence>
<dbReference type="EMBL" id="SODV01000001">
    <property type="protein sequence ID" value="TDX00482.1"/>
    <property type="molecule type" value="Genomic_DNA"/>
</dbReference>
<dbReference type="Gene3D" id="1.10.1740.10">
    <property type="match status" value="1"/>
</dbReference>
<reference evidence="1 2" key="1">
    <citation type="submission" date="2019-03" db="EMBL/GenBank/DDBJ databases">
        <title>Genomic Encyclopedia of Type Strains, Phase IV (KMG-IV): sequencing the most valuable type-strain genomes for metagenomic binning, comparative biology and taxonomic classification.</title>
        <authorList>
            <person name="Goeker M."/>
        </authorList>
    </citation>
    <scope>NUCLEOTIDE SEQUENCE [LARGE SCALE GENOMIC DNA]</scope>
    <source>
        <strain evidence="1 2">DSM 100059</strain>
    </source>
</reference>
<proteinExistence type="predicted"/>
<dbReference type="GO" id="GO:0006352">
    <property type="term" value="P:DNA-templated transcription initiation"/>
    <property type="evidence" value="ECO:0007669"/>
    <property type="project" value="InterPro"/>
</dbReference>
<accession>A0A4R8DQQ5</accession>
<dbReference type="RefSeq" id="WP_133992189.1">
    <property type="nucleotide sequence ID" value="NZ_SODV01000001.1"/>
</dbReference>
<dbReference type="SUPFAM" id="SSF88946">
    <property type="entry name" value="Sigma2 domain of RNA polymerase sigma factors"/>
    <property type="match status" value="1"/>
</dbReference>
<dbReference type="OrthoDB" id="667576at2"/>
<dbReference type="GO" id="GO:0003700">
    <property type="term" value="F:DNA-binding transcription factor activity"/>
    <property type="evidence" value="ECO:0007669"/>
    <property type="project" value="InterPro"/>
</dbReference>
<sequence length="158" mass="18796">MRMSNERKLKTLRVIWGAVEDETGLIERFKEGNMEARQRIFERFYAMLCFFLSLLIDEDDVIKEEVWKIYIELFKKAAEFENLDEIEDCLFESGRKFCRNYFGKMGSITGQALEDKINGAIILAKLIKLRYCWQRGIITRERRKRDEGDRLFALAFSP</sequence>
<comment type="caution">
    <text evidence="1">The sequence shown here is derived from an EMBL/GenBank/DDBJ whole genome shotgun (WGS) entry which is preliminary data.</text>
</comment>
<organism evidence="1 2">
    <name type="scientific">Dinghuibacter silviterrae</name>
    <dbReference type="NCBI Taxonomy" id="1539049"/>
    <lineage>
        <taxon>Bacteria</taxon>
        <taxon>Pseudomonadati</taxon>
        <taxon>Bacteroidota</taxon>
        <taxon>Chitinophagia</taxon>
        <taxon>Chitinophagales</taxon>
        <taxon>Chitinophagaceae</taxon>
        <taxon>Dinghuibacter</taxon>
    </lineage>
</organism>
<dbReference type="Proteomes" id="UP000294498">
    <property type="component" value="Unassembled WGS sequence"/>
</dbReference>
<keyword evidence="2" id="KW-1185">Reference proteome</keyword>
<gene>
    <name evidence="1" type="ORF">EDB95_1507</name>
</gene>
<dbReference type="AlphaFoldDB" id="A0A4R8DQQ5"/>
<protein>
    <submittedName>
        <fullName evidence="1">Uncharacterized protein</fullName>
    </submittedName>
</protein>
<dbReference type="InterPro" id="IPR013325">
    <property type="entry name" value="RNA_pol_sigma_r2"/>
</dbReference>